<feature type="region of interest" description="Disordered" evidence="1">
    <location>
        <begin position="1"/>
        <end position="20"/>
    </location>
</feature>
<evidence type="ECO:0000313" key="3">
    <source>
        <dbReference type="Proteomes" id="UP000053927"/>
    </source>
</evidence>
<organism evidence="2 3">
    <name type="scientific">Stereum hirsutum (strain FP-91666)</name>
    <name type="common">White-rot fungus</name>
    <dbReference type="NCBI Taxonomy" id="721885"/>
    <lineage>
        <taxon>Eukaryota</taxon>
        <taxon>Fungi</taxon>
        <taxon>Dikarya</taxon>
        <taxon>Basidiomycota</taxon>
        <taxon>Agaricomycotina</taxon>
        <taxon>Agaricomycetes</taxon>
        <taxon>Russulales</taxon>
        <taxon>Stereaceae</taxon>
        <taxon>Stereum</taxon>
    </lineage>
</organism>
<reference evidence="3" key="1">
    <citation type="journal article" date="2012" name="Science">
        <title>The Paleozoic origin of enzymatic lignin decomposition reconstructed from 31 fungal genomes.</title>
        <authorList>
            <person name="Floudas D."/>
            <person name="Binder M."/>
            <person name="Riley R."/>
            <person name="Barry K."/>
            <person name="Blanchette R.A."/>
            <person name="Henrissat B."/>
            <person name="Martinez A.T."/>
            <person name="Otillar R."/>
            <person name="Spatafora J.W."/>
            <person name="Yadav J.S."/>
            <person name="Aerts A."/>
            <person name="Benoit I."/>
            <person name="Boyd A."/>
            <person name="Carlson A."/>
            <person name="Copeland A."/>
            <person name="Coutinho P.M."/>
            <person name="de Vries R.P."/>
            <person name="Ferreira P."/>
            <person name="Findley K."/>
            <person name="Foster B."/>
            <person name="Gaskell J."/>
            <person name="Glotzer D."/>
            <person name="Gorecki P."/>
            <person name="Heitman J."/>
            <person name="Hesse C."/>
            <person name="Hori C."/>
            <person name="Igarashi K."/>
            <person name="Jurgens J.A."/>
            <person name="Kallen N."/>
            <person name="Kersten P."/>
            <person name="Kohler A."/>
            <person name="Kuees U."/>
            <person name="Kumar T.K.A."/>
            <person name="Kuo A."/>
            <person name="LaButti K."/>
            <person name="Larrondo L.F."/>
            <person name="Lindquist E."/>
            <person name="Ling A."/>
            <person name="Lombard V."/>
            <person name="Lucas S."/>
            <person name="Lundell T."/>
            <person name="Martin R."/>
            <person name="McLaughlin D.J."/>
            <person name="Morgenstern I."/>
            <person name="Morin E."/>
            <person name="Murat C."/>
            <person name="Nagy L.G."/>
            <person name="Nolan M."/>
            <person name="Ohm R.A."/>
            <person name="Patyshakuliyeva A."/>
            <person name="Rokas A."/>
            <person name="Ruiz-Duenas F.J."/>
            <person name="Sabat G."/>
            <person name="Salamov A."/>
            <person name="Samejima M."/>
            <person name="Schmutz J."/>
            <person name="Slot J.C."/>
            <person name="St John F."/>
            <person name="Stenlid J."/>
            <person name="Sun H."/>
            <person name="Sun S."/>
            <person name="Syed K."/>
            <person name="Tsang A."/>
            <person name="Wiebenga A."/>
            <person name="Young D."/>
            <person name="Pisabarro A."/>
            <person name="Eastwood D.C."/>
            <person name="Martin F."/>
            <person name="Cullen D."/>
            <person name="Grigoriev I.V."/>
            <person name="Hibbett D.S."/>
        </authorList>
    </citation>
    <scope>NUCLEOTIDE SEQUENCE [LARGE SCALE GENOMIC DNA]</scope>
    <source>
        <strain evidence="3">FP-91666</strain>
    </source>
</reference>
<dbReference type="EMBL" id="JH687407">
    <property type="protein sequence ID" value="EIM79199.1"/>
    <property type="molecule type" value="Genomic_DNA"/>
</dbReference>
<gene>
    <name evidence="2" type="ORF">STEHIDRAFT_163866</name>
</gene>
<proteinExistence type="predicted"/>
<dbReference type="GeneID" id="18802461"/>
<feature type="region of interest" description="Disordered" evidence="1">
    <location>
        <begin position="192"/>
        <end position="215"/>
    </location>
</feature>
<sequence length="393" mass="43306">MSDWFEVGAQSSSAKSAAPSDQDEPVICLCIELQSGLEALFHLLRAKFEDDGYDPRLLPIFPASSSTSPESGAEPSPHPSLIPTDLALSVVDTRIYFDDLTSPGSLHGFRRLPHTCSPNIDALYPIICAATHWYYHLRHQPADAKRNLTRTSIGEGSGKVTLEMVVLEAGEGHDRSLMPLLFPVKSVEVSVNGGTDSSGGSPGKEKSLEDDTYDPETAGTYNCFPFMEVEADELTLYGQKIVNNSEYALYPALFHFDNSEFSIAEYYLPPTAAYTSSPDPPLIANGLTIGYGTSDLSPHVYFLLLNEDLDIGYLKLILTTKYVDLSHIEQTSPFEGANAARLAPLNSGTRGGDPRHLVGREERRRLKSSFWDEITYVLVQRRPVDGSRPTLWR</sequence>
<dbReference type="OrthoDB" id="3223806at2759"/>
<feature type="compositionally biased region" description="Low complexity" evidence="1">
    <location>
        <begin position="9"/>
        <end position="20"/>
    </location>
</feature>
<dbReference type="RefSeq" id="XP_007311659.1">
    <property type="nucleotide sequence ID" value="XM_007311597.1"/>
</dbReference>
<accession>R7RVQ2</accession>
<dbReference type="Proteomes" id="UP000053927">
    <property type="component" value="Unassembled WGS sequence"/>
</dbReference>
<protein>
    <submittedName>
        <fullName evidence="2">Uncharacterized protein</fullName>
    </submittedName>
</protein>
<dbReference type="KEGG" id="shs:STEHIDRAFT_163866"/>
<dbReference type="AlphaFoldDB" id="R7RVQ2"/>
<name>R7RVQ2_STEHR</name>
<keyword evidence="3" id="KW-1185">Reference proteome</keyword>
<evidence type="ECO:0000256" key="1">
    <source>
        <dbReference type="SAM" id="MobiDB-lite"/>
    </source>
</evidence>
<evidence type="ECO:0000313" key="2">
    <source>
        <dbReference type="EMBL" id="EIM79199.1"/>
    </source>
</evidence>